<protein>
    <submittedName>
        <fullName evidence="1">Uncharacterized protein</fullName>
    </submittedName>
</protein>
<organism evidence="1 2">
    <name type="scientific">Vicia faba</name>
    <name type="common">Broad bean</name>
    <name type="synonym">Faba vulgaris</name>
    <dbReference type="NCBI Taxonomy" id="3906"/>
    <lineage>
        <taxon>Eukaryota</taxon>
        <taxon>Viridiplantae</taxon>
        <taxon>Streptophyta</taxon>
        <taxon>Embryophyta</taxon>
        <taxon>Tracheophyta</taxon>
        <taxon>Spermatophyta</taxon>
        <taxon>Magnoliopsida</taxon>
        <taxon>eudicotyledons</taxon>
        <taxon>Gunneridae</taxon>
        <taxon>Pentapetalae</taxon>
        <taxon>rosids</taxon>
        <taxon>fabids</taxon>
        <taxon>Fabales</taxon>
        <taxon>Fabaceae</taxon>
        <taxon>Papilionoideae</taxon>
        <taxon>50 kb inversion clade</taxon>
        <taxon>NPAAA clade</taxon>
        <taxon>Hologalegina</taxon>
        <taxon>IRL clade</taxon>
        <taxon>Fabeae</taxon>
        <taxon>Vicia</taxon>
    </lineage>
</organism>
<reference evidence="1 2" key="1">
    <citation type="submission" date="2023-01" db="EMBL/GenBank/DDBJ databases">
        <authorList>
            <person name="Kreplak J."/>
        </authorList>
    </citation>
    <scope>NUCLEOTIDE SEQUENCE [LARGE SCALE GENOMIC DNA]</scope>
</reference>
<keyword evidence="2" id="KW-1185">Reference proteome</keyword>
<accession>A0AAV1ALY1</accession>
<gene>
    <name evidence="1" type="ORF">VFH_IV194360</name>
</gene>
<proteinExistence type="predicted"/>
<evidence type="ECO:0000313" key="2">
    <source>
        <dbReference type="Proteomes" id="UP001157006"/>
    </source>
</evidence>
<sequence>MYREEWRDIIEDGASEADLSILPKYRFRLLNNEEKASGGAILMVPTETPSGYLASEQIPENAIWFPKTQFISVSDIYSLSLLRKCFLRTENSGSVATGDDQTVTKRRKVVEDDDNDNDKETNRNKMIEENSILFKFHYTTL</sequence>
<dbReference type="EMBL" id="OX451739">
    <property type="protein sequence ID" value="CAI8610688.1"/>
    <property type="molecule type" value="Genomic_DNA"/>
</dbReference>
<dbReference type="Proteomes" id="UP001157006">
    <property type="component" value="Chromosome 4"/>
</dbReference>
<dbReference type="AlphaFoldDB" id="A0AAV1ALY1"/>
<evidence type="ECO:0000313" key="1">
    <source>
        <dbReference type="EMBL" id="CAI8610688.1"/>
    </source>
</evidence>
<name>A0AAV1ALY1_VICFA</name>